<feature type="compositionally biased region" description="Basic and acidic residues" evidence="1">
    <location>
        <begin position="336"/>
        <end position="356"/>
    </location>
</feature>
<evidence type="ECO:0000313" key="2">
    <source>
        <dbReference type="EMBL" id="CAD1837335.1"/>
    </source>
</evidence>
<name>A0A6V7Q367_ANACO</name>
<organism evidence="2">
    <name type="scientific">Ananas comosus var. bracteatus</name>
    <name type="common">red pineapple</name>
    <dbReference type="NCBI Taxonomy" id="296719"/>
    <lineage>
        <taxon>Eukaryota</taxon>
        <taxon>Viridiplantae</taxon>
        <taxon>Streptophyta</taxon>
        <taxon>Embryophyta</taxon>
        <taxon>Tracheophyta</taxon>
        <taxon>Spermatophyta</taxon>
        <taxon>Magnoliopsida</taxon>
        <taxon>Liliopsida</taxon>
        <taxon>Poales</taxon>
        <taxon>Bromeliaceae</taxon>
        <taxon>Bromelioideae</taxon>
        <taxon>Ananas</taxon>
    </lineage>
</organism>
<gene>
    <name evidence="2" type="ORF">CB5_LOCUS20546</name>
</gene>
<dbReference type="EMBL" id="LR862132">
    <property type="protein sequence ID" value="CAD1837335.1"/>
    <property type="molecule type" value="Genomic_DNA"/>
</dbReference>
<protein>
    <submittedName>
        <fullName evidence="2">Uncharacterized protein</fullName>
    </submittedName>
</protein>
<feature type="compositionally biased region" description="Acidic residues" evidence="1">
    <location>
        <begin position="357"/>
        <end position="366"/>
    </location>
</feature>
<feature type="region of interest" description="Disordered" evidence="1">
    <location>
        <begin position="424"/>
        <end position="443"/>
    </location>
</feature>
<accession>A0A6V7Q367</accession>
<reference evidence="2" key="1">
    <citation type="submission" date="2020-07" db="EMBL/GenBank/DDBJ databases">
        <authorList>
            <person name="Lin J."/>
        </authorList>
    </citation>
    <scope>NUCLEOTIDE SEQUENCE</scope>
</reference>
<evidence type="ECO:0000256" key="1">
    <source>
        <dbReference type="SAM" id="MobiDB-lite"/>
    </source>
</evidence>
<proteinExistence type="predicted"/>
<dbReference type="AlphaFoldDB" id="A0A6V7Q367"/>
<sequence>MEHRLRSQLLLKKKRIIKQVAWADEVGRPLVEVKRCHDDSKETVLASSKSPVSDLRGEANVVQQLGKERDSPTGSKLADFGRDKGACNYSPPLLLLIRRCSCGERSLNPQSSPICRERSLVPRDLSPKVYEPYTEEYLRRKEIRRNAVLADVIKPANLGPNPQLSIARALARRFGGYNQDFAVARYRDRDFAIFLPDWVSAETLVRREILTLDDIWIRCFPWGLYRNTRPHRLPLRAWIRLINLPFECWTVTRVAAMVGGFGRFVKADETTKAMTDLRAFRCQITLDSLGDIPHYLSVVLGEELFAVTVHLESWERALEGGNNGPSAPLHNGSENGIDHGREGDNNHQADAGHEGSDEAMEDEEEELDEACFERSIILAPRSAAELGAKPGARSRLSVGERQDRALGTGGATFVYRRRRRVRANAGAAHDERGTVQQEKSHPGGSWMVYGGRWTACEQRRDAATARVGSRLEARRGDAGRDSRAWSTFEDIHTATCKAPFDSERGPSRDHKWKWEPLLLVPGISVSHPRWAGTWSFSLDSRGCLKAGGMWGCGPVMLKAFYGPQILTLTWPLDNSTTVAASLTLVGACDEGGGRDLQTCDVAPNAGLTIPLCRQSTSTLGRPSVAPQSCWNRPFHPSKRLPTWACSDPTTTAPATLRLGRVRDYVTLELTLASNMLCLGRAPDSTT</sequence>
<feature type="region of interest" description="Disordered" evidence="1">
    <location>
        <begin position="319"/>
        <end position="366"/>
    </location>
</feature>
<feature type="compositionally biased region" description="Basic and acidic residues" evidence="1">
    <location>
        <begin position="428"/>
        <end position="441"/>
    </location>
</feature>